<evidence type="ECO:0000313" key="3">
    <source>
        <dbReference type="Proteomes" id="UP001595812"/>
    </source>
</evidence>
<dbReference type="Proteomes" id="UP001595812">
    <property type="component" value="Unassembled WGS sequence"/>
</dbReference>
<dbReference type="RefSeq" id="WP_386102516.1">
    <property type="nucleotide sequence ID" value="NZ_JBHSAT010000023.1"/>
</dbReference>
<keyword evidence="1" id="KW-0732">Signal</keyword>
<dbReference type="EMBL" id="JBHSAT010000023">
    <property type="protein sequence ID" value="MFC3878343.1"/>
    <property type="molecule type" value="Genomic_DNA"/>
</dbReference>
<accession>A0ABV8AKF7</accession>
<reference evidence="3" key="1">
    <citation type="journal article" date="2019" name="Int. J. Syst. Evol. Microbiol.">
        <title>The Global Catalogue of Microorganisms (GCM) 10K type strain sequencing project: providing services to taxonomists for standard genome sequencing and annotation.</title>
        <authorList>
            <consortium name="The Broad Institute Genomics Platform"/>
            <consortium name="The Broad Institute Genome Sequencing Center for Infectious Disease"/>
            <person name="Wu L."/>
            <person name="Ma J."/>
        </authorList>
    </citation>
    <scope>NUCLEOTIDE SEQUENCE [LARGE SCALE GENOMIC DNA]</scope>
    <source>
        <strain evidence="3">CECT 8979</strain>
    </source>
</reference>
<protein>
    <recommendedName>
        <fullName evidence="4">DUF1579 domain-containing protein</fullName>
    </recommendedName>
</protein>
<name>A0ABV8AKF7_9FLAO</name>
<proteinExistence type="predicted"/>
<evidence type="ECO:0000256" key="1">
    <source>
        <dbReference type="SAM" id="SignalP"/>
    </source>
</evidence>
<evidence type="ECO:0000313" key="2">
    <source>
        <dbReference type="EMBL" id="MFC3878343.1"/>
    </source>
</evidence>
<feature type="signal peptide" evidence="1">
    <location>
        <begin position="1"/>
        <end position="25"/>
    </location>
</feature>
<organism evidence="2 3">
    <name type="scientific">Winogradskyella maritima</name>
    <dbReference type="NCBI Taxonomy" id="1517766"/>
    <lineage>
        <taxon>Bacteria</taxon>
        <taxon>Pseudomonadati</taxon>
        <taxon>Bacteroidota</taxon>
        <taxon>Flavobacteriia</taxon>
        <taxon>Flavobacteriales</taxon>
        <taxon>Flavobacteriaceae</taxon>
        <taxon>Winogradskyella</taxon>
    </lineage>
</organism>
<feature type="chain" id="PRO_5045180376" description="DUF1579 domain-containing protein" evidence="1">
    <location>
        <begin position="26"/>
        <end position="163"/>
    </location>
</feature>
<comment type="caution">
    <text evidence="2">The sequence shown here is derived from an EMBL/GenBank/DDBJ whole genome shotgun (WGS) entry which is preliminary data.</text>
</comment>
<sequence>MKTKAALILLFVTFNLALSQNPLKAFDNLVGKTWSAEGTWGNGSKFKQDITFSYSLDSTLVVVEAMGYTDEAQTKYGNRNHGIRQFDKSSNTIKFWEFDVFGGLTEGTVICDDKNLFYRYSYGETVVTDMWEYVDESTYNFKVGIYEDDEWKQVFLKTQFHKQ</sequence>
<keyword evidence="3" id="KW-1185">Reference proteome</keyword>
<evidence type="ECO:0008006" key="4">
    <source>
        <dbReference type="Google" id="ProtNLM"/>
    </source>
</evidence>
<gene>
    <name evidence="2" type="ORF">ACFOSX_13970</name>
</gene>